<protein>
    <submittedName>
        <fullName evidence="1">Uncharacterized protein</fullName>
    </submittedName>
</protein>
<evidence type="ECO:0000313" key="2">
    <source>
        <dbReference type="Proteomes" id="UP001165565"/>
    </source>
</evidence>
<dbReference type="RefSeq" id="WP_179512371.1">
    <property type="nucleotide sequence ID" value="NZ_JANFAU010000013.1"/>
</dbReference>
<accession>A0AA41ZAW2</accession>
<evidence type="ECO:0000313" key="1">
    <source>
        <dbReference type="EMBL" id="MCW6536198.1"/>
    </source>
</evidence>
<keyword evidence="2" id="KW-1185">Reference proteome</keyword>
<proteinExistence type="predicted"/>
<organism evidence="1 2">
    <name type="scientific">Sphingomonas lycopersici</name>
    <dbReference type="NCBI Taxonomy" id="2951807"/>
    <lineage>
        <taxon>Bacteria</taxon>
        <taxon>Pseudomonadati</taxon>
        <taxon>Pseudomonadota</taxon>
        <taxon>Alphaproteobacteria</taxon>
        <taxon>Sphingomonadales</taxon>
        <taxon>Sphingomonadaceae</taxon>
        <taxon>Sphingomonas</taxon>
    </lineage>
</organism>
<comment type="caution">
    <text evidence="1">The sequence shown here is derived from an EMBL/GenBank/DDBJ whole genome shotgun (WGS) entry which is preliminary data.</text>
</comment>
<gene>
    <name evidence="1" type="ORF">NEE01_15565</name>
</gene>
<dbReference type="Proteomes" id="UP001165565">
    <property type="component" value="Unassembled WGS sequence"/>
</dbReference>
<dbReference type="AlphaFoldDB" id="A0AA41ZAW2"/>
<sequence length="57" mass="6635">MRTDRDLAYHARRAHDEAIQAIRSLSNSASVRHEELCRLHCHRVLEGLRDNEVREAA</sequence>
<dbReference type="EMBL" id="JANFAV010000011">
    <property type="protein sequence ID" value="MCW6536198.1"/>
    <property type="molecule type" value="Genomic_DNA"/>
</dbReference>
<name>A0AA41ZAW2_9SPHN</name>
<reference evidence="1" key="1">
    <citation type="submission" date="2022-06" db="EMBL/GenBank/DDBJ databases">
        <title>Sphingomonas sp. nov. isolated from rhizosphere soil of tomato.</title>
        <authorList>
            <person name="Dong H."/>
            <person name="Gao R."/>
        </authorList>
    </citation>
    <scope>NUCLEOTIDE SEQUENCE</scope>
    <source>
        <strain evidence="1">MMSM24</strain>
    </source>
</reference>